<protein>
    <submittedName>
        <fullName evidence="1">Uncharacterized protein</fullName>
    </submittedName>
</protein>
<dbReference type="AlphaFoldDB" id="A0A6A6A1S0"/>
<evidence type="ECO:0000313" key="1">
    <source>
        <dbReference type="EMBL" id="KAF2125789.1"/>
    </source>
</evidence>
<dbReference type="GeneID" id="54412204"/>
<dbReference type="Proteomes" id="UP000799771">
    <property type="component" value="Unassembled WGS sequence"/>
</dbReference>
<dbReference type="OrthoDB" id="3932667at2759"/>
<name>A0A6A6A1S0_9PLEO</name>
<proteinExistence type="predicted"/>
<accession>A0A6A6A1S0</accession>
<evidence type="ECO:0000313" key="2">
    <source>
        <dbReference type="Proteomes" id="UP000799771"/>
    </source>
</evidence>
<reference evidence="1" key="1">
    <citation type="journal article" date="2020" name="Stud. Mycol.">
        <title>101 Dothideomycetes genomes: a test case for predicting lifestyles and emergence of pathogens.</title>
        <authorList>
            <person name="Haridas S."/>
            <person name="Albert R."/>
            <person name="Binder M."/>
            <person name="Bloem J."/>
            <person name="Labutti K."/>
            <person name="Salamov A."/>
            <person name="Andreopoulos B."/>
            <person name="Baker S."/>
            <person name="Barry K."/>
            <person name="Bills G."/>
            <person name="Bluhm B."/>
            <person name="Cannon C."/>
            <person name="Castanera R."/>
            <person name="Culley D."/>
            <person name="Daum C."/>
            <person name="Ezra D."/>
            <person name="Gonzalez J."/>
            <person name="Henrissat B."/>
            <person name="Kuo A."/>
            <person name="Liang C."/>
            <person name="Lipzen A."/>
            <person name="Lutzoni F."/>
            <person name="Magnuson J."/>
            <person name="Mondo S."/>
            <person name="Nolan M."/>
            <person name="Ohm R."/>
            <person name="Pangilinan J."/>
            <person name="Park H.-J."/>
            <person name="Ramirez L."/>
            <person name="Alfaro M."/>
            <person name="Sun H."/>
            <person name="Tritt A."/>
            <person name="Yoshinaga Y."/>
            <person name="Zwiers L.-H."/>
            <person name="Turgeon B."/>
            <person name="Goodwin S."/>
            <person name="Spatafora J."/>
            <person name="Crous P."/>
            <person name="Grigoriev I."/>
        </authorList>
    </citation>
    <scope>NUCLEOTIDE SEQUENCE</scope>
    <source>
        <strain evidence="1">CBS 119687</strain>
    </source>
</reference>
<dbReference type="RefSeq" id="XP_033520181.1">
    <property type="nucleotide sequence ID" value="XM_033671772.1"/>
</dbReference>
<sequence length="598" mass="66986">MGISQLFRAGITVPACDQGKLVTDRVACRYETRVLHKTLKDVQATRRVQQYRQTIINTLRSATTDDNTGLQLVRRFVYMAETLEINKAVAINSEESQDDAPNGNTLIGAYAEVMNESSLSGYTSLAYKTELLQNASVNQALLHPLFVALIAYRMGGPIVADAAYAHKWKAPEGSATTGVQAFHMEGDSGDAFDHHRITVVWEIRDGKPSSPSGTHHIFLAGDATPHPLAALRHLGQETLMTVIYNSQSAALYYDCQNPGVVRNSITLDFHVNVVTNDDLNMISVDAVKQDHLNLTQLLTNFPIHDYDAHFHRLLFDPNSLSAIFSKLLSLNISISPPTPPPTPTKTSLEQRFDAYMKENHACIPPEILDLEHDIPISGNYDSPSSLLDRICLKARRDVHLNLGIDLFPQVPVAEQQEWARKYIRDLPREIIFQRLAQYLQIITQCPFTNNDLVPVRQLKPLASHIEMRCFELISTGFIDDMSLLPSIASFAAAIGSALDGPKEAQVVPDPWIQDADLQIFRTRCLYLFWCADWLARYLVRPVQGAIMTMEVRQQDLAGVRREIILMAQALLRNWLAWGLFVDGLPNRPFIVRRPSALG</sequence>
<organism evidence="1 2">
    <name type="scientific">Dothidotthia symphoricarpi CBS 119687</name>
    <dbReference type="NCBI Taxonomy" id="1392245"/>
    <lineage>
        <taxon>Eukaryota</taxon>
        <taxon>Fungi</taxon>
        <taxon>Dikarya</taxon>
        <taxon>Ascomycota</taxon>
        <taxon>Pezizomycotina</taxon>
        <taxon>Dothideomycetes</taxon>
        <taxon>Pleosporomycetidae</taxon>
        <taxon>Pleosporales</taxon>
        <taxon>Dothidotthiaceae</taxon>
        <taxon>Dothidotthia</taxon>
    </lineage>
</organism>
<keyword evidence="2" id="KW-1185">Reference proteome</keyword>
<dbReference type="EMBL" id="ML977515">
    <property type="protein sequence ID" value="KAF2125789.1"/>
    <property type="molecule type" value="Genomic_DNA"/>
</dbReference>
<gene>
    <name evidence="1" type="ORF">P153DRAFT_399929</name>
</gene>